<dbReference type="PANTHER" id="PTHR47114">
    <property type="match status" value="1"/>
</dbReference>
<dbReference type="InterPro" id="IPR029487">
    <property type="entry name" value="NEL_dom"/>
</dbReference>
<dbReference type="Pfam" id="PF14496">
    <property type="entry name" value="NEL"/>
    <property type="match status" value="1"/>
</dbReference>
<evidence type="ECO:0000313" key="17">
    <source>
        <dbReference type="Proteomes" id="UP000294335"/>
    </source>
</evidence>
<protein>
    <recommendedName>
        <fullName evidence="5">RING-type E3 ubiquitin transferase</fullName>
        <ecNumber evidence="5">2.3.2.27</ecNumber>
    </recommendedName>
</protein>
<dbReference type="PROSITE" id="PS52053">
    <property type="entry name" value="NEL"/>
    <property type="match status" value="1"/>
</dbReference>
<evidence type="ECO:0000259" key="15">
    <source>
        <dbReference type="PROSITE" id="PS52053"/>
    </source>
</evidence>
<evidence type="ECO:0000256" key="14">
    <source>
        <dbReference type="PROSITE-ProRule" id="PRU01398"/>
    </source>
</evidence>
<dbReference type="GO" id="GO:0061630">
    <property type="term" value="F:ubiquitin protein ligase activity"/>
    <property type="evidence" value="ECO:0007669"/>
    <property type="project" value="UniProtKB-EC"/>
</dbReference>
<evidence type="ECO:0000256" key="3">
    <source>
        <dbReference type="ARBA" id="ARBA00004613"/>
    </source>
</evidence>
<feature type="active site" description="Glycyl thioester intermediate" evidence="14">
    <location>
        <position position="1307"/>
    </location>
</feature>
<dbReference type="EC" id="2.3.2.27" evidence="5"/>
<comment type="PTM">
    <text evidence="14">Ubiquitinated in the presence of host E1 ubiquitin-activating enzyme, E2 ubiquitin-conjugating enzyme and ubiquitin.</text>
</comment>
<evidence type="ECO:0000256" key="11">
    <source>
        <dbReference type="ARBA" id="ARBA00022843"/>
    </source>
</evidence>
<proteinExistence type="inferred from homology"/>
<keyword evidence="10 14" id="KW-0833">Ubl conjugation pathway</keyword>
<keyword evidence="17" id="KW-1185">Reference proteome</keyword>
<comment type="similarity">
    <text evidence="4 14">Belongs to the LRR-containing bacterial E3 ligase family.</text>
</comment>
<reference evidence="16 17" key="1">
    <citation type="submission" date="2018-02" db="EMBL/GenBank/DDBJ databases">
        <authorList>
            <person name="Dubost A."/>
        </authorList>
    </citation>
    <scope>NUCLEOTIDE SEQUENCE [LARGE SCALE GENOMIC DNA]</scope>
    <source>
        <strain evidence="17">JV551A3</strain>
    </source>
</reference>
<evidence type="ECO:0000256" key="2">
    <source>
        <dbReference type="ARBA" id="ARBA00004192"/>
    </source>
</evidence>
<gene>
    <name evidence="16" type="ORF">JV551A3_V1_700279</name>
</gene>
<organism evidence="16 17">
    <name type="scientific">Pseudomonas inefficax</name>
    <dbReference type="NCBI Taxonomy" id="2078786"/>
    <lineage>
        <taxon>Bacteria</taxon>
        <taxon>Pseudomonadati</taxon>
        <taxon>Pseudomonadota</taxon>
        <taxon>Gammaproteobacteria</taxon>
        <taxon>Pseudomonadales</taxon>
        <taxon>Pseudomonadaceae</taxon>
        <taxon>Pseudomonas</taxon>
    </lineage>
</organism>
<dbReference type="SMART" id="SM00369">
    <property type="entry name" value="LRR_TYP"/>
    <property type="match status" value="5"/>
</dbReference>
<evidence type="ECO:0000256" key="13">
    <source>
        <dbReference type="ARBA" id="ARBA00023200"/>
    </source>
</evidence>
<dbReference type="InterPro" id="IPR001611">
    <property type="entry name" value="Leu-rich_rpt"/>
</dbReference>
<dbReference type="GO" id="GO:0030430">
    <property type="term" value="C:host cell cytoplasm"/>
    <property type="evidence" value="ECO:0007669"/>
    <property type="project" value="UniProtKB-SubCell"/>
</dbReference>
<keyword evidence="12" id="KW-0843">Virulence</keyword>
<dbReference type="InterPro" id="IPR003591">
    <property type="entry name" value="Leu-rich_rpt_typical-subtyp"/>
</dbReference>
<dbReference type="InterPro" id="IPR046673">
    <property type="entry name" value="ToxA_N"/>
</dbReference>
<keyword evidence="13 14" id="KW-1035">Host cytoplasm</keyword>
<dbReference type="GO" id="GO:0016567">
    <property type="term" value="P:protein ubiquitination"/>
    <property type="evidence" value="ECO:0007669"/>
    <property type="project" value="InterPro"/>
</dbReference>
<comment type="subcellular location">
    <subcellularLocation>
        <location evidence="2">Host cytoplasm</location>
    </subcellularLocation>
    <subcellularLocation>
        <location evidence="3">Secreted</location>
    </subcellularLocation>
</comment>
<evidence type="ECO:0000256" key="9">
    <source>
        <dbReference type="ARBA" id="ARBA00022737"/>
    </source>
</evidence>
<keyword evidence="6 14" id="KW-0964">Secreted</keyword>
<feature type="domain" description="NEL" evidence="15">
    <location>
        <begin position="1220"/>
        <end position="1518"/>
    </location>
</feature>
<name>A0AAQ1P569_9PSED</name>
<evidence type="ECO:0000256" key="5">
    <source>
        <dbReference type="ARBA" id="ARBA00012483"/>
    </source>
</evidence>
<evidence type="ECO:0000313" key="16">
    <source>
        <dbReference type="EMBL" id="SPO60007.1"/>
    </source>
</evidence>
<keyword evidence="8 14" id="KW-0808">Transferase</keyword>
<dbReference type="SUPFAM" id="SSF52075">
    <property type="entry name" value="Outer arm dynein light chain 1"/>
    <property type="match status" value="1"/>
</dbReference>
<dbReference type="PANTHER" id="PTHR47114:SF2">
    <property type="entry name" value="OLIGODENDROCYTE-MYELIN GLYCOPROTEIN"/>
    <property type="match status" value="1"/>
</dbReference>
<dbReference type="InterPro" id="IPR051071">
    <property type="entry name" value="LRR-bact_E3_ubiq_ligases"/>
</dbReference>
<dbReference type="EMBL" id="OPYN01000070">
    <property type="protein sequence ID" value="SPO60007.1"/>
    <property type="molecule type" value="Genomic_DNA"/>
</dbReference>
<dbReference type="GO" id="GO:0005576">
    <property type="term" value="C:extracellular region"/>
    <property type="evidence" value="ECO:0007669"/>
    <property type="project" value="UniProtKB-SubCell"/>
</dbReference>
<dbReference type="InterPro" id="IPR032675">
    <property type="entry name" value="LRR_dom_sf"/>
</dbReference>
<keyword evidence="11 14" id="KW-0832">Ubl conjugation</keyword>
<dbReference type="Pfam" id="PF13855">
    <property type="entry name" value="LRR_8"/>
    <property type="match status" value="1"/>
</dbReference>
<keyword evidence="9" id="KW-0677">Repeat</keyword>
<evidence type="ECO:0000256" key="7">
    <source>
        <dbReference type="ARBA" id="ARBA00022614"/>
    </source>
</evidence>
<dbReference type="Pfam" id="PF20178">
    <property type="entry name" value="ToxA_N"/>
    <property type="match status" value="1"/>
</dbReference>
<keyword evidence="7" id="KW-0433">Leucine-rich repeat</keyword>
<evidence type="ECO:0000256" key="8">
    <source>
        <dbReference type="ARBA" id="ARBA00022679"/>
    </source>
</evidence>
<evidence type="ECO:0000256" key="1">
    <source>
        <dbReference type="ARBA" id="ARBA00000900"/>
    </source>
</evidence>
<dbReference type="Proteomes" id="UP000294335">
    <property type="component" value="Unassembled WGS sequence"/>
</dbReference>
<evidence type="ECO:0000256" key="4">
    <source>
        <dbReference type="ARBA" id="ARBA00009868"/>
    </source>
</evidence>
<comment type="caution">
    <text evidence="16">The sequence shown here is derived from an EMBL/GenBank/DDBJ whole genome shotgun (WGS) entry which is preliminary data.</text>
</comment>
<evidence type="ECO:0000256" key="10">
    <source>
        <dbReference type="ARBA" id="ARBA00022786"/>
    </source>
</evidence>
<accession>A0AAQ1P569</accession>
<evidence type="ECO:0000256" key="6">
    <source>
        <dbReference type="ARBA" id="ARBA00022525"/>
    </source>
</evidence>
<sequence>MVMALQPDRAPPMCPAKALRASSYPGNGFIASHLPEWLAKASAQQVRRLHDCVTAHLQSQKQMARYSGQLQPLGEFAKGLLQPAIASRLGQVIELDTAVWREARIHVSQRPFEPIPGLLPPDFETRFVQQPLLQKLLQNFTAGESFANQTAVLGPQAAGQQAPVILTDRIDDLVAVCREVDVGAAYQAHLAQVLSPAFVDALAQDKRQELALAIELACLKGQLNSADGMALSLICQDKPALHAEGLVFDTGALKVLGKRVDGALAFELREPIRRQSDFPVGLPDRLKGVIIYLPGAASASLRRFADWGAVNQALAHELAQVAFQRALLQRIALHDQAGFQALLAVRLSDAQPDLQPGRSKTDGKWFIDMARWQARRIKNDAMFLAVPSARVDSRAAAARLTALKNAGIGLLTLAGLFVPVVGTLLLADMARQVLGHVYEGVSDWSQGHQHEALQHLLEVAGAVATLGVASVAAYTARSVFVETLEPVITEQGQEKLWLSDLAPYGQAGPDVEMTERHDGLFSGAGELWWHNDGKFYGVYQDSKGAWRLLHPDGPQAFGPLLRTNGERGWWLSLDRPQQWQGSAYLLTRLWPAARTLSAEQVAQILLVAGTDEAGLRRLAVESRPLPVTLRDTLERFAVHTRNQAFFDGSAEGAAFADRLNWCSQKLGVPVDAASDQAGQLRPAMLDHFAERYLREEPLWPLFARHFPQLPKAYASDILRTATSEMRASMQSSSRLPLVLAQQARLQQQRARLTRLREALCLRDSYSHDAVSLVFRLLQRQGLAADQADLVLHERSSSSPVLERLLPAFGKPPQRLHMVWSAGRFELYDDAGRRSDLDVAQPQGLFEVLAACLSPAYCRRLGWLGDDAPQRIRAQIQAWLPSEPKEQLALLGWREARPLGATFQRLGDGRAGYPLGPVLSCLDSPECVLRRRILALYPSLNEVQAEHYIDLLYQHSASPFSSVLRLELEYDQLSQRLNAWARHANRHVRDHRLQASIEFQRAWRMETFRLAARPQGGRQANVSLISIPLGELPELPAGTDFGHIDQLVLVNLRLPALPADFLSFFPNVQVLNLAYNDLHALPAGLENLGQLRELNLAGNQIRLDEDQAAVLAGLGELRSLELSDNPLGAVTLQMGALHSLETLSLRRVGLTAMPEGLELCEQLTYVDMRNNQITDLPQALIDSPVPRRQLLILSGNPLSEQVMDQLRNPAHPGQPTLVELEPVVSKNTWLGTLDDNQRQAHEALWDALRVEADSDAFFGLLDELVESADFRAAPQETGRRVWRVVAAAKGDARVRRDLFDLAADPRTCADSVAHCFSQLEVGMHVAEFTHNGEPGATAKERLMLARRLFRLNQVEKLARANMDARYADGRWEQGEHDEEEVEVSLAYRVGLAQRLNLLGQPTSTYFAHMVEVSPADLDAAYVSVLTAEASEERPAFISKLGFWIKSLRALYPSLYSAVEDDFLEQWQAVEAQGQAQRSAAAALGDPGYLQQARNLQQARARALAALNLRLTREALARPV</sequence>
<evidence type="ECO:0000256" key="12">
    <source>
        <dbReference type="ARBA" id="ARBA00023026"/>
    </source>
</evidence>
<dbReference type="Gene3D" id="1.20.58.360">
    <property type="entry name" value="Shigella T3SS effector IpaH defines"/>
    <property type="match status" value="1"/>
</dbReference>
<dbReference type="Gene3D" id="3.80.10.10">
    <property type="entry name" value="Ribonuclease Inhibitor"/>
    <property type="match status" value="1"/>
</dbReference>
<comment type="catalytic activity">
    <reaction evidence="1">
        <text>S-ubiquitinyl-[E2 ubiquitin-conjugating enzyme]-L-cysteine + [acceptor protein]-L-lysine = [E2 ubiquitin-conjugating enzyme]-L-cysteine + N(6)-ubiquitinyl-[acceptor protein]-L-lysine.</text>
        <dbReference type="EC" id="2.3.2.27"/>
    </reaction>
</comment>